<organism evidence="2 3">
    <name type="scientific">Phytophthora fragariaefolia</name>
    <dbReference type="NCBI Taxonomy" id="1490495"/>
    <lineage>
        <taxon>Eukaryota</taxon>
        <taxon>Sar</taxon>
        <taxon>Stramenopiles</taxon>
        <taxon>Oomycota</taxon>
        <taxon>Peronosporomycetes</taxon>
        <taxon>Peronosporales</taxon>
        <taxon>Peronosporaceae</taxon>
        <taxon>Phytophthora</taxon>
    </lineage>
</organism>
<gene>
    <name evidence="2" type="ORF">Pfra01_002315800</name>
</gene>
<dbReference type="Proteomes" id="UP001165121">
    <property type="component" value="Unassembled WGS sequence"/>
</dbReference>
<sequence>MAHVKPVGNPKTVATAQAACAKSGPLSTEALTPEQAKADEEELMDSPPPGSAVVQKCTKRTEQMVSEVAVYSVSDSEISDDDNVDDFDPSGVSTLTRKVSEASGKIEAGSRAIEETVRIIVRQQYRR</sequence>
<proteinExistence type="predicted"/>
<keyword evidence="3" id="KW-1185">Reference proteome</keyword>
<protein>
    <submittedName>
        <fullName evidence="2">Unnamed protein product</fullName>
    </submittedName>
</protein>
<evidence type="ECO:0000256" key="1">
    <source>
        <dbReference type="SAM" id="MobiDB-lite"/>
    </source>
</evidence>
<comment type="caution">
    <text evidence="2">The sequence shown here is derived from an EMBL/GenBank/DDBJ whole genome shotgun (WGS) entry which is preliminary data.</text>
</comment>
<evidence type="ECO:0000313" key="2">
    <source>
        <dbReference type="EMBL" id="GMF55148.1"/>
    </source>
</evidence>
<evidence type="ECO:0000313" key="3">
    <source>
        <dbReference type="Proteomes" id="UP001165121"/>
    </source>
</evidence>
<feature type="region of interest" description="Disordered" evidence="1">
    <location>
        <begin position="20"/>
        <end position="53"/>
    </location>
</feature>
<name>A0A9W7D716_9STRA</name>
<accession>A0A9W7D716</accession>
<reference evidence="2" key="1">
    <citation type="submission" date="2023-04" db="EMBL/GenBank/DDBJ databases">
        <title>Phytophthora fragariaefolia NBRC 109709.</title>
        <authorList>
            <person name="Ichikawa N."/>
            <person name="Sato H."/>
            <person name="Tonouchi N."/>
        </authorList>
    </citation>
    <scope>NUCLEOTIDE SEQUENCE</scope>
    <source>
        <strain evidence="2">NBRC 109709</strain>
    </source>
</reference>
<dbReference type="EMBL" id="BSXT01003663">
    <property type="protein sequence ID" value="GMF55148.1"/>
    <property type="molecule type" value="Genomic_DNA"/>
</dbReference>
<dbReference type="AlphaFoldDB" id="A0A9W7D716"/>